<evidence type="ECO:0000313" key="9">
    <source>
        <dbReference type="Proteomes" id="UP000077115"/>
    </source>
</evidence>
<dbReference type="InterPro" id="IPR015797">
    <property type="entry name" value="NUDIX_hydrolase-like_dom_sf"/>
</dbReference>
<dbReference type="Proteomes" id="UP000077115">
    <property type="component" value="Unassembled WGS sequence"/>
</dbReference>
<evidence type="ECO:0000259" key="7">
    <source>
        <dbReference type="PROSITE" id="PS51462"/>
    </source>
</evidence>
<evidence type="ECO:0000256" key="1">
    <source>
        <dbReference type="ARBA" id="ARBA00001936"/>
    </source>
</evidence>
<dbReference type="Gene3D" id="3.90.79.10">
    <property type="entry name" value="Nucleoside Triphosphate Pyrophosphohydrolase"/>
    <property type="match status" value="1"/>
</dbReference>
<evidence type="ECO:0000256" key="5">
    <source>
        <dbReference type="ARBA" id="ARBA00022842"/>
    </source>
</evidence>
<evidence type="ECO:0000313" key="8">
    <source>
        <dbReference type="EMBL" id="OAJ39133.1"/>
    </source>
</evidence>
<dbReference type="PANTHER" id="PTHR12318:SF0">
    <property type="entry name" value="ACYL-COENZYME A DIPHOSPHATASE NUDT19"/>
    <property type="match status" value="1"/>
</dbReference>
<keyword evidence="5" id="KW-0460">Magnesium</keyword>
<dbReference type="OrthoDB" id="1695362at2759"/>
<dbReference type="VEuPathDB" id="FungiDB:BDEG_23005"/>
<dbReference type="STRING" id="403673.A0A177WGD9"/>
<dbReference type="PROSITE" id="PS51462">
    <property type="entry name" value="NUDIX"/>
    <property type="match status" value="1"/>
</dbReference>
<evidence type="ECO:0000256" key="3">
    <source>
        <dbReference type="ARBA" id="ARBA00022723"/>
    </source>
</evidence>
<evidence type="ECO:0000256" key="2">
    <source>
        <dbReference type="ARBA" id="ARBA00001946"/>
    </source>
</evidence>
<feature type="domain" description="Nudix hydrolase" evidence="7">
    <location>
        <begin position="6"/>
        <end position="206"/>
    </location>
</feature>
<evidence type="ECO:0000256" key="4">
    <source>
        <dbReference type="ARBA" id="ARBA00022801"/>
    </source>
</evidence>
<dbReference type="PANTHER" id="PTHR12318">
    <property type="entry name" value="TESTOSTERONE-REGULATED PROTEIN RP2"/>
    <property type="match status" value="1"/>
</dbReference>
<sequence length="295" mass="32364">MCSTTSIRTAASLIVCRLSAGSTPDFSVLLLKRSPHGAFGGLTVFPGGAISPSDFDPLWTRSTSHSTIPSPISKVGSHLAIAALRETFEESGVYITHNPPDSSILQDWRGRVYNDASQFRVMANQLNAYPALSRLVYWANWITPTTMPKRFDTHFFMTVVDQECGWGGRVAADGDETITAEWMTPTHALSLFEQKKITTLPPQFIMLKELSTMSFSQLKGMVDSAHTYLRPIEPILPEYIGKSGQGDVVMALPGDERHSTSSPGWTGKRRITLVKENGLVTGLKLEESTTTGLKL</sequence>
<dbReference type="GO" id="GO:0016818">
    <property type="term" value="F:hydrolase activity, acting on acid anhydrides, in phosphorus-containing anhydrides"/>
    <property type="evidence" value="ECO:0007669"/>
    <property type="project" value="InterPro"/>
</dbReference>
<reference evidence="8 9" key="1">
    <citation type="submission" date="2006-10" db="EMBL/GenBank/DDBJ databases">
        <title>The Genome Sequence of Batrachochytrium dendrobatidis JEL423.</title>
        <authorList>
            <consortium name="The Broad Institute Genome Sequencing Platform"/>
            <person name="Birren B."/>
            <person name="Lander E."/>
            <person name="Galagan J."/>
            <person name="Cuomo C."/>
            <person name="Devon K."/>
            <person name="Jaffe D."/>
            <person name="Butler J."/>
            <person name="Alvarez P."/>
            <person name="Gnerre S."/>
            <person name="Grabherr M."/>
            <person name="Kleber M."/>
            <person name="Mauceli E."/>
            <person name="Brockman W."/>
            <person name="Young S."/>
            <person name="LaButti K."/>
            <person name="Sykes S."/>
            <person name="DeCaprio D."/>
            <person name="Crawford M."/>
            <person name="Koehrsen M."/>
            <person name="Engels R."/>
            <person name="Montgomery P."/>
            <person name="Pearson M."/>
            <person name="Howarth C."/>
            <person name="Larson L."/>
            <person name="White J."/>
            <person name="O'Leary S."/>
            <person name="Kodira C."/>
            <person name="Zeng Q."/>
            <person name="Yandava C."/>
            <person name="Alvarado L."/>
            <person name="Longcore J."/>
            <person name="James T."/>
        </authorList>
    </citation>
    <scope>NUCLEOTIDE SEQUENCE [LARGE SCALE GENOMIC DNA]</scope>
    <source>
        <strain evidence="8 9">JEL423</strain>
    </source>
</reference>
<reference evidence="8 9" key="2">
    <citation type="submission" date="2016-05" db="EMBL/GenBank/DDBJ databases">
        <title>Lineage-specific infection strategies underlie the spectrum of fungal disease in amphibians.</title>
        <authorList>
            <person name="Cuomo C.A."/>
            <person name="Farrer R.A."/>
            <person name="James T."/>
            <person name="Longcore J."/>
            <person name="Birren B."/>
        </authorList>
    </citation>
    <scope>NUCLEOTIDE SEQUENCE [LARGE SCALE GENOMIC DNA]</scope>
    <source>
        <strain evidence="8 9">JEL423</strain>
    </source>
</reference>
<proteinExistence type="predicted"/>
<keyword evidence="3" id="KW-0479">Metal-binding</keyword>
<protein>
    <recommendedName>
        <fullName evidence="7">Nudix hydrolase domain-containing protein</fullName>
    </recommendedName>
</protein>
<dbReference type="GO" id="GO:0005739">
    <property type="term" value="C:mitochondrion"/>
    <property type="evidence" value="ECO:0007669"/>
    <property type="project" value="TreeGrafter"/>
</dbReference>
<keyword evidence="4" id="KW-0378">Hydrolase</keyword>
<organism evidence="8 9">
    <name type="scientific">Batrachochytrium dendrobatidis (strain JEL423)</name>
    <dbReference type="NCBI Taxonomy" id="403673"/>
    <lineage>
        <taxon>Eukaryota</taxon>
        <taxon>Fungi</taxon>
        <taxon>Fungi incertae sedis</taxon>
        <taxon>Chytridiomycota</taxon>
        <taxon>Chytridiomycota incertae sedis</taxon>
        <taxon>Chytridiomycetes</taxon>
        <taxon>Rhizophydiales</taxon>
        <taxon>Rhizophydiales incertae sedis</taxon>
        <taxon>Batrachochytrium</taxon>
    </lineage>
</organism>
<keyword evidence="6" id="KW-0464">Manganese</keyword>
<gene>
    <name evidence="8" type="ORF">BDEG_23005</name>
</gene>
<evidence type="ECO:0000256" key="6">
    <source>
        <dbReference type="ARBA" id="ARBA00023211"/>
    </source>
</evidence>
<dbReference type="AlphaFoldDB" id="A0A177WGD9"/>
<dbReference type="InterPro" id="IPR000086">
    <property type="entry name" value="NUDIX_hydrolase_dom"/>
</dbReference>
<comment type="cofactor">
    <cofactor evidence="2">
        <name>Mg(2+)</name>
        <dbReference type="ChEBI" id="CHEBI:18420"/>
    </cofactor>
</comment>
<dbReference type="CDD" id="cd18870">
    <property type="entry name" value="NUDIX_AcylCoAdiphos_Nudt19"/>
    <property type="match status" value="1"/>
</dbReference>
<dbReference type="SUPFAM" id="SSF55811">
    <property type="entry name" value="Nudix"/>
    <property type="match status" value="1"/>
</dbReference>
<comment type="cofactor">
    <cofactor evidence="1">
        <name>Mn(2+)</name>
        <dbReference type="ChEBI" id="CHEBI:29035"/>
    </cofactor>
</comment>
<dbReference type="InterPro" id="IPR039121">
    <property type="entry name" value="NUDT19"/>
</dbReference>
<dbReference type="eggNOG" id="KOG3904">
    <property type="taxonomic scope" value="Eukaryota"/>
</dbReference>
<accession>A0A177WGD9</accession>
<dbReference type="EMBL" id="DS022302">
    <property type="protein sequence ID" value="OAJ39133.1"/>
    <property type="molecule type" value="Genomic_DNA"/>
</dbReference>
<name>A0A177WGD9_BATDL</name>
<dbReference type="GO" id="GO:0046872">
    <property type="term" value="F:metal ion binding"/>
    <property type="evidence" value="ECO:0007669"/>
    <property type="project" value="UniProtKB-KW"/>
</dbReference>